<feature type="domain" description="Core-binding (CB)" evidence="5">
    <location>
        <begin position="1"/>
        <end position="90"/>
    </location>
</feature>
<evidence type="ECO:0000256" key="2">
    <source>
        <dbReference type="ARBA" id="ARBA00023125"/>
    </source>
</evidence>
<dbReference type="InterPro" id="IPR044068">
    <property type="entry name" value="CB"/>
</dbReference>
<dbReference type="PANTHER" id="PTHR30349:SF81">
    <property type="entry name" value="TYROSINE RECOMBINASE XERC"/>
    <property type="match status" value="1"/>
</dbReference>
<dbReference type="Gene3D" id="1.10.443.10">
    <property type="entry name" value="Intergrase catalytic core"/>
    <property type="match status" value="1"/>
</dbReference>
<dbReference type="PROSITE" id="PS51898">
    <property type="entry name" value="TYR_RECOMBINASE"/>
    <property type="match status" value="1"/>
</dbReference>
<dbReference type="InterPro" id="IPR002104">
    <property type="entry name" value="Integrase_catalytic"/>
</dbReference>
<name>A0AA35SKZ8_GEOBA</name>
<dbReference type="InterPro" id="IPR013762">
    <property type="entry name" value="Integrase-like_cat_sf"/>
</dbReference>
<dbReference type="GO" id="GO:0006310">
    <property type="term" value="P:DNA recombination"/>
    <property type="evidence" value="ECO:0007669"/>
    <property type="project" value="UniProtKB-KW"/>
</dbReference>
<dbReference type="InterPro" id="IPR004107">
    <property type="entry name" value="Integrase_SAM-like_N"/>
</dbReference>
<dbReference type="GO" id="GO:0003677">
    <property type="term" value="F:DNA binding"/>
    <property type="evidence" value="ECO:0007669"/>
    <property type="project" value="UniProtKB-KW"/>
</dbReference>
<proteinExistence type="predicted"/>
<evidence type="ECO:0000256" key="3">
    <source>
        <dbReference type="ARBA" id="ARBA00023172"/>
    </source>
</evidence>
<protein>
    <submittedName>
        <fullName evidence="6">Tyrosine recombinase XerD</fullName>
    </submittedName>
</protein>
<dbReference type="Pfam" id="PF00589">
    <property type="entry name" value="Phage_integrase"/>
    <property type="match status" value="1"/>
</dbReference>
<dbReference type="SUPFAM" id="SSF56349">
    <property type="entry name" value="DNA breaking-rejoining enzymes"/>
    <property type="match status" value="1"/>
</dbReference>
<dbReference type="Proteomes" id="UP001174909">
    <property type="component" value="Unassembled WGS sequence"/>
</dbReference>
<keyword evidence="7" id="KW-1185">Reference proteome</keyword>
<dbReference type="Pfam" id="PF02899">
    <property type="entry name" value="Phage_int_SAM_1"/>
    <property type="match status" value="1"/>
</dbReference>
<dbReference type="InterPro" id="IPR010998">
    <property type="entry name" value="Integrase_recombinase_N"/>
</dbReference>
<evidence type="ECO:0000259" key="4">
    <source>
        <dbReference type="PROSITE" id="PS51898"/>
    </source>
</evidence>
<dbReference type="InterPro" id="IPR050090">
    <property type="entry name" value="Tyrosine_recombinase_XerCD"/>
</dbReference>
<accession>A0AA35SKZ8</accession>
<dbReference type="AlphaFoldDB" id="A0AA35SKZ8"/>
<evidence type="ECO:0000313" key="6">
    <source>
        <dbReference type="EMBL" id="CAI8030646.1"/>
    </source>
</evidence>
<dbReference type="EMBL" id="CASHTH010002488">
    <property type="protein sequence ID" value="CAI8030646.1"/>
    <property type="molecule type" value="Genomic_DNA"/>
</dbReference>
<evidence type="ECO:0000259" key="5">
    <source>
        <dbReference type="PROSITE" id="PS51900"/>
    </source>
</evidence>
<feature type="domain" description="Tyr recombinase" evidence="4">
    <location>
        <begin position="111"/>
        <end position="302"/>
    </location>
</feature>
<keyword evidence="1" id="KW-0229">DNA integration</keyword>
<dbReference type="Gene3D" id="1.10.150.130">
    <property type="match status" value="1"/>
</dbReference>
<dbReference type="GO" id="GO:0015074">
    <property type="term" value="P:DNA integration"/>
    <property type="evidence" value="ECO:0007669"/>
    <property type="project" value="UniProtKB-KW"/>
</dbReference>
<evidence type="ECO:0000313" key="7">
    <source>
        <dbReference type="Proteomes" id="UP001174909"/>
    </source>
</evidence>
<keyword evidence="3" id="KW-0233">DNA recombination</keyword>
<sequence length="357" mass="39985">MKQSVNSFLQHLIVERGFSQNTLDAYSNDLNQFRVFVADNLNSEDQEVWRLVDLNLLNAYISELRDNRKYRDTTTARKVAAVRSFFGYLSANGMITEDPTENLGSPRVGRTVPKYISEEDVKSLLATAADTGTPEGRRDASILELLYATGLRVSELVGLNVQDIDFEEGFIRTWGKGSKERIVYLYPDALSNLREYIGGARVELLSDKRGETALYLNQRGERLTRQWVWNILKTAAKAAGVDPKITPHTLRHSFATHLLQNGSIPAPRAGVAGALQHFHDAGLHAPDRFTRPRRIRAKSPTGVTRRRRGCNNLKPRGAEKRAARVRLPSPLQVLYRLVNAAYLLGIPGRKPVAAVQI</sequence>
<comment type="caution">
    <text evidence="6">The sequence shown here is derived from an EMBL/GenBank/DDBJ whole genome shotgun (WGS) entry which is preliminary data.</text>
</comment>
<dbReference type="InterPro" id="IPR011010">
    <property type="entry name" value="DNA_brk_join_enz"/>
</dbReference>
<evidence type="ECO:0000256" key="1">
    <source>
        <dbReference type="ARBA" id="ARBA00022908"/>
    </source>
</evidence>
<dbReference type="PANTHER" id="PTHR30349">
    <property type="entry name" value="PHAGE INTEGRASE-RELATED"/>
    <property type="match status" value="1"/>
</dbReference>
<reference evidence="6" key="1">
    <citation type="submission" date="2023-03" db="EMBL/GenBank/DDBJ databases">
        <authorList>
            <person name="Steffen K."/>
            <person name="Cardenas P."/>
        </authorList>
    </citation>
    <scope>NUCLEOTIDE SEQUENCE</scope>
</reference>
<dbReference type="PROSITE" id="PS51900">
    <property type="entry name" value="CB"/>
    <property type="match status" value="1"/>
</dbReference>
<gene>
    <name evidence="6" type="ORF">GBAR_LOCUS17369</name>
</gene>
<keyword evidence="2" id="KW-0238">DNA-binding</keyword>
<organism evidence="6 7">
    <name type="scientific">Geodia barretti</name>
    <name type="common">Barrett's horny sponge</name>
    <dbReference type="NCBI Taxonomy" id="519541"/>
    <lineage>
        <taxon>Eukaryota</taxon>
        <taxon>Metazoa</taxon>
        <taxon>Porifera</taxon>
        <taxon>Demospongiae</taxon>
        <taxon>Heteroscleromorpha</taxon>
        <taxon>Tetractinellida</taxon>
        <taxon>Astrophorina</taxon>
        <taxon>Geodiidae</taxon>
        <taxon>Geodia</taxon>
    </lineage>
</organism>
<dbReference type="SUPFAM" id="SSF47823">
    <property type="entry name" value="lambda integrase-like, N-terminal domain"/>
    <property type="match status" value="1"/>
</dbReference>